<keyword evidence="14" id="KW-1185">Reference proteome</keyword>
<sequence length="127" mass="13464">MSWLGWLAVGSGAALGAWLRWGLGLWLNGVLMQLPVGTLAANLGGGYIIGVAVAFFTAYPDLSPAWRLFLVTGFLGGLTTFSTFSAESMTLLQRGEFGWALVHISVHLFGSLLCCFAGFASYRAIVG</sequence>
<comment type="activity regulation">
    <text evidence="12">Na(+) is not transported, but it plays an essential structural role and its presence is essential for fluoride channel function.</text>
</comment>
<dbReference type="HAMAP" id="MF_00454">
    <property type="entry name" value="FluC"/>
    <property type="match status" value="1"/>
</dbReference>
<keyword evidence="2 12" id="KW-1003">Cell membrane</keyword>
<keyword evidence="5 12" id="KW-1133">Transmembrane helix</keyword>
<feature type="binding site" evidence="12">
    <location>
        <position position="76"/>
    </location>
    <ligand>
        <name>Na(+)</name>
        <dbReference type="ChEBI" id="CHEBI:29101"/>
        <note>structural</note>
    </ligand>
</feature>
<dbReference type="GO" id="GO:0140114">
    <property type="term" value="P:cellular detoxification of fluoride"/>
    <property type="evidence" value="ECO:0007669"/>
    <property type="project" value="UniProtKB-UniRule"/>
</dbReference>
<feature type="binding site" evidence="12">
    <location>
        <position position="79"/>
    </location>
    <ligand>
        <name>Na(+)</name>
        <dbReference type="ChEBI" id="CHEBI:29101"/>
        <note>structural</note>
    </ligand>
</feature>
<keyword evidence="4 12" id="KW-0812">Transmembrane</keyword>
<evidence type="ECO:0000256" key="12">
    <source>
        <dbReference type="HAMAP-Rule" id="MF_00454"/>
    </source>
</evidence>
<evidence type="ECO:0000313" key="13">
    <source>
        <dbReference type="EMBL" id="NVO78026.1"/>
    </source>
</evidence>
<keyword evidence="8 12" id="KW-0472">Membrane</keyword>
<protein>
    <recommendedName>
        <fullName evidence="12">Fluoride-specific ion channel FluC</fullName>
    </recommendedName>
</protein>
<evidence type="ECO:0000256" key="6">
    <source>
        <dbReference type="ARBA" id="ARBA00023053"/>
    </source>
</evidence>
<evidence type="ECO:0000313" key="14">
    <source>
        <dbReference type="Proteomes" id="UP000588051"/>
    </source>
</evidence>
<comment type="function">
    <text evidence="12">Fluoride-specific ion channel. Important for reducing fluoride concentration in the cell, thus reducing its toxicity.</text>
</comment>
<dbReference type="Pfam" id="PF02537">
    <property type="entry name" value="CRCB"/>
    <property type="match status" value="1"/>
</dbReference>
<evidence type="ECO:0000256" key="11">
    <source>
        <dbReference type="ARBA" id="ARBA00035585"/>
    </source>
</evidence>
<dbReference type="NCBIfam" id="TIGR00494">
    <property type="entry name" value="crcB"/>
    <property type="match status" value="1"/>
</dbReference>
<comment type="caution">
    <text evidence="13">The sequence shown here is derived from an EMBL/GenBank/DDBJ whole genome shotgun (WGS) entry which is preliminary data.</text>
</comment>
<evidence type="ECO:0000256" key="2">
    <source>
        <dbReference type="ARBA" id="ARBA00022475"/>
    </source>
</evidence>
<evidence type="ECO:0000256" key="4">
    <source>
        <dbReference type="ARBA" id="ARBA00022692"/>
    </source>
</evidence>
<keyword evidence="6 12" id="KW-0915">Sodium</keyword>
<evidence type="ECO:0000256" key="10">
    <source>
        <dbReference type="ARBA" id="ARBA00035120"/>
    </source>
</evidence>
<keyword evidence="12" id="KW-0479">Metal-binding</keyword>
<organism evidence="13 14">
    <name type="scientific">Undibacterium oligocarboniphilum</name>
    <dbReference type="NCBI Taxonomy" id="666702"/>
    <lineage>
        <taxon>Bacteria</taxon>
        <taxon>Pseudomonadati</taxon>
        <taxon>Pseudomonadota</taxon>
        <taxon>Betaproteobacteria</taxon>
        <taxon>Burkholderiales</taxon>
        <taxon>Oxalobacteraceae</taxon>
        <taxon>Undibacterium</taxon>
    </lineage>
</organism>
<dbReference type="EMBL" id="JABXYJ010000005">
    <property type="protein sequence ID" value="NVO78026.1"/>
    <property type="molecule type" value="Genomic_DNA"/>
</dbReference>
<proteinExistence type="inferred from homology"/>
<comment type="similarity">
    <text evidence="10 12">Belongs to the fluoride channel Fluc/FEX (TC 1.A.43) family.</text>
</comment>
<dbReference type="GO" id="GO:0046872">
    <property type="term" value="F:metal ion binding"/>
    <property type="evidence" value="ECO:0007669"/>
    <property type="project" value="UniProtKB-KW"/>
</dbReference>
<dbReference type="Proteomes" id="UP000588051">
    <property type="component" value="Unassembled WGS sequence"/>
</dbReference>
<dbReference type="GO" id="GO:0005886">
    <property type="term" value="C:plasma membrane"/>
    <property type="evidence" value="ECO:0007669"/>
    <property type="project" value="UniProtKB-SubCell"/>
</dbReference>
<feature type="transmembrane region" description="Helical" evidence="12">
    <location>
        <begin position="97"/>
        <end position="122"/>
    </location>
</feature>
<evidence type="ECO:0000256" key="5">
    <source>
        <dbReference type="ARBA" id="ARBA00022989"/>
    </source>
</evidence>
<dbReference type="RefSeq" id="WP_176803542.1">
    <property type="nucleotide sequence ID" value="NZ_JABXYJ010000005.1"/>
</dbReference>
<keyword evidence="9 12" id="KW-0407">Ion channel</keyword>
<dbReference type="AlphaFoldDB" id="A0A850QPL8"/>
<comment type="catalytic activity">
    <reaction evidence="11">
        <text>fluoride(in) = fluoride(out)</text>
        <dbReference type="Rhea" id="RHEA:76159"/>
        <dbReference type="ChEBI" id="CHEBI:17051"/>
    </reaction>
    <physiologicalReaction direction="left-to-right" evidence="11">
        <dbReference type="Rhea" id="RHEA:76160"/>
    </physiologicalReaction>
</comment>
<feature type="transmembrane region" description="Helical" evidence="12">
    <location>
        <begin position="6"/>
        <end position="27"/>
    </location>
</feature>
<keyword evidence="3" id="KW-0997">Cell inner membrane</keyword>
<name>A0A850QPL8_9BURK</name>
<dbReference type="GO" id="GO:0062054">
    <property type="term" value="F:fluoride channel activity"/>
    <property type="evidence" value="ECO:0007669"/>
    <property type="project" value="UniProtKB-UniRule"/>
</dbReference>
<evidence type="ECO:0000256" key="3">
    <source>
        <dbReference type="ARBA" id="ARBA00022519"/>
    </source>
</evidence>
<dbReference type="PANTHER" id="PTHR28259">
    <property type="entry name" value="FLUORIDE EXPORT PROTEIN 1-RELATED"/>
    <property type="match status" value="1"/>
</dbReference>
<evidence type="ECO:0000256" key="8">
    <source>
        <dbReference type="ARBA" id="ARBA00023136"/>
    </source>
</evidence>
<feature type="transmembrane region" description="Helical" evidence="12">
    <location>
        <begin position="65"/>
        <end position="85"/>
    </location>
</feature>
<keyword evidence="12" id="KW-0813">Transport</keyword>
<comment type="subcellular location">
    <subcellularLocation>
        <location evidence="1 12">Cell membrane</location>
        <topology evidence="1 12">Multi-pass membrane protein</topology>
    </subcellularLocation>
</comment>
<dbReference type="InterPro" id="IPR003691">
    <property type="entry name" value="FluC"/>
</dbReference>
<accession>A0A850QPL8</accession>
<feature type="transmembrane region" description="Helical" evidence="12">
    <location>
        <begin position="39"/>
        <end position="59"/>
    </location>
</feature>
<dbReference type="NCBIfam" id="NF010792">
    <property type="entry name" value="PRK14196.1"/>
    <property type="match status" value="1"/>
</dbReference>
<gene>
    <name evidence="12 13" type="primary">crcB</name>
    <name evidence="12" type="synonym">fluC</name>
    <name evidence="13" type="ORF">HV832_09295</name>
</gene>
<evidence type="ECO:0000256" key="1">
    <source>
        <dbReference type="ARBA" id="ARBA00004651"/>
    </source>
</evidence>
<evidence type="ECO:0000256" key="7">
    <source>
        <dbReference type="ARBA" id="ARBA00023065"/>
    </source>
</evidence>
<dbReference type="PANTHER" id="PTHR28259:SF1">
    <property type="entry name" value="FLUORIDE EXPORT PROTEIN 1-RELATED"/>
    <property type="match status" value="1"/>
</dbReference>
<reference evidence="13 14" key="1">
    <citation type="submission" date="2020-06" db="EMBL/GenBank/DDBJ databases">
        <authorList>
            <person name="Qiu C."/>
            <person name="Liu Z."/>
        </authorList>
    </citation>
    <scope>NUCLEOTIDE SEQUENCE [LARGE SCALE GENOMIC DNA]</scope>
    <source>
        <strain evidence="13 14">EM 1</strain>
    </source>
</reference>
<evidence type="ECO:0000256" key="9">
    <source>
        <dbReference type="ARBA" id="ARBA00023303"/>
    </source>
</evidence>
<keyword evidence="7 12" id="KW-0406">Ion transport</keyword>